<dbReference type="EMBL" id="JAVDYG010000001">
    <property type="protein sequence ID" value="MDR7363727.1"/>
    <property type="molecule type" value="Genomic_DNA"/>
</dbReference>
<dbReference type="Proteomes" id="UP001183648">
    <property type="component" value="Unassembled WGS sequence"/>
</dbReference>
<keyword evidence="2" id="KW-1185">Reference proteome</keyword>
<evidence type="ECO:0000313" key="1">
    <source>
        <dbReference type="EMBL" id="MDR7363727.1"/>
    </source>
</evidence>
<reference evidence="1 2" key="1">
    <citation type="submission" date="2023-07" db="EMBL/GenBank/DDBJ databases">
        <title>Sequencing the genomes of 1000 actinobacteria strains.</title>
        <authorList>
            <person name="Klenk H.-P."/>
        </authorList>
    </citation>
    <scope>NUCLEOTIDE SEQUENCE [LARGE SCALE GENOMIC DNA]</scope>
    <source>
        <strain evidence="1 2">DSM 19426</strain>
    </source>
</reference>
<name>A0ABU2BZ96_9ACTN</name>
<dbReference type="RefSeq" id="WP_310304450.1">
    <property type="nucleotide sequence ID" value="NZ_BAAAPS010000005.1"/>
</dbReference>
<gene>
    <name evidence="1" type="ORF">J2S63_003280</name>
</gene>
<proteinExistence type="predicted"/>
<evidence type="ECO:0000313" key="2">
    <source>
        <dbReference type="Proteomes" id="UP001183648"/>
    </source>
</evidence>
<organism evidence="1 2">
    <name type="scientific">Nocardioides marmoribigeumensis</name>
    <dbReference type="NCBI Taxonomy" id="433649"/>
    <lineage>
        <taxon>Bacteria</taxon>
        <taxon>Bacillati</taxon>
        <taxon>Actinomycetota</taxon>
        <taxon>Actinomycetes</taxon>
        <taxon>Propionibacteriales</taxon>
        <taxon>Nocardioidaceae</taxon>
        <taxon>Nocardioides</taxon>
    </lineage>
</organism>
<sequence>MRSRTLGLATGKALGDASVHLFDGDEGHALCARPRLPATPSEGFRTAPCGECLGRALARGHLSARDGGEAFINLRRVGLPA</sequence>
<accession>A0ABU2BZ96</accession>
<protein>
    <submittedName>
        <fullName evidence="1">Uncharacterized protein</fullName>
    </submittedName>
</protein>
<comment type="caution">
    <text evidence="1">The sequence shown here is derived from an EMBL/GenBank/DDBJ whole genome shotgun (WGS) entry which is preliminary data.</text>
</comment>